<feature type="signal peptide" evidence="2">
    <location>
        <begin position="1"/>
        <end position="19"/>
    </location>
</feature>
<evidence type="ECO:0000256" key="2">
    <source>
        <dbReference type="SAM" id="SignalP"/>
    </source>
</evidence>
<dbReference type="Pfam" id="PF14099">
    <property type="entry name" value="Polysacc_lyase"/>
    <property type="match status" value="1"/>
</dbReference>
<evidence type="ECO:0000313" key="3">
    <source>
        <dbReference type="EMBL" id="MDD7966717.1"/>
    </source>
</evidence>
<sequence length="277" mass="29780">MVGAVLGAGLALGSGVGGAAPAAEAGTAGPEGTGTTATTASRATAAAPARVPVGSRELFVGDFETGDFSQWGQCQAKNLNKRCRTIGAGNDQMRIVPAPDARQGQYAARFNIRPGDVPPFGGGERSEVQSNAAGALVHEGDERWYEWSMKFPEDFENPRGVWFIVLQWHSSSGSPPLAINVERNGDIMIGGDGLKGEPRRSLGKVRRGEWVDYVLHVKFSQDRDTGFIEGWENGVQTVPRYNRAAMKDDENYLKQGVYRDNGPATWVMQDGLRVTAP</sequence>
<protein>
    <submittedName>
        <fullName evidence="3">Polysaccharide lyase</fullName>
    </submittedName>
</protein>
<feature type="region of interest" description="Disordered" evidence="1">
    <location>
        <begin position="19"/>
        <end position="48"/>
    </location>
</feature>
<dbReference type="RefSeq" id="WP_274201249.1">
    <property type="nucleotide sequence ID" value="NZ_JAQZAO010000006.1"/>
</dbReference>
<accession>A0ABT5SV26</accession>
<dbReference type="Gene3D" id="2.60.120.200">
    <property type="match status" value="1"/>
</dbReference>
<evidence type="ECO:0000313" key="4">
    <source>
        <dbReference type="Proteomes" id="UP001300763"/>
    </source>
</evidence>
<comment type="caution">
    <text evidence="3">The sequence shown here is derived from an EMBL/GenBank/DDBJ whole genome shotgun (WGS) entry which is preliminary data.</text>
</comment>
<keyword evidence="4" id="KW-1185">Reference proteome</keyword>
<proteinExistence type="predicted"/>
<feature type="chain" id="PRO_5045093407" evidence="2">
    <location>
        <begin position="20"/>
        <end position="277"/>
    </location>
</feature>
<dbReference type="EMBL" id="JAQZAO010000006">
    <property type="protein sequence ID" value="MDD7966717.1"/>
    <property type="molecule type" value="Genomic_DNA"/>
</dbReference>
<keyword evidence="2" id="KW-0732">Signal</keyword>
<reference evidence="3 4" key="1">
    <citation type="submission" date="2023-02" db="EMBL/GenBank/DDBJ databases">
        <title>Genome sequencing required for Actinomycetospora new species description.</title>
        <authorList>
            <person name="Saimee Y."/>
            <person name="Duangmal K."/>
        </authorList>
    </citation>
    <scope>NUCLEOTIDE SEQUENCE [LARGE SCALE GENOMIC DNA]</scope>
    <source>
        <strain evidence="3 4">DW7H6</strain>
    </source>
</reference>
<keyword evidence="3" id="KW-0456">Lyase</keyword>
<name>A0ABT5SV26_9PSEU</name>
<evidence type="ECO:0000256" key="1">
    <source>
        <dbReference type="SAM" id="MobiDB-lite"/>
    </source>
</evidence>
<dbReference type="InterPro" id="IPR025975">
    <property type="entry name" value="Polysacc_lyase"/>
</dbReference>
<gene>
    <name evidence="3" type="ORF">PGB27_15390</name>
</gene>
<dbReference type="GO" id="GO:0016829">
    <property type="term" value="F:lyase activity"/>
    <property type="evidence" value="ECO:0007669"/>
    <property type="project" value="UniProtKB-KW"/>
</dbReference>
<dbReference type="Proteomes" id="UP001300763">
    <property type="component" value="Unassembled WGS sequence"/>
</dbReference>
<organism evidence="3 4">
    <name type="scientific">Actinomycetospora lemnae</name>
    <dbReference type="NCBI Taxonomy" id="3019891"/>
    <lineage>
        <taxon>Bacteria</taxon>
        <taxon>Bacillati</taxon>
        <taxon>Actinomycetota</taxon>
        <taxon>Actinomycetes</taxon>
        <taxon>Pseudonocardiales</taxon>
        <taxon>Pseudonocardiaceae</taxon>
        <taxon>Actinomycetospora</taxon>
    </lineage>
</organism>